<protein>
    <submittedName>
        <fullName evidence="2">Pimeloyl-ACP methyl ester carboxylesterase</fullName>
    </submittedName>
</protein>
<organism evidence="2 3">
    <name type="scientific">Saliterribacillus persicus</name>
    <dbReference type="NCBI Taxonomy" id="930114"/>
    <lineage>
        <taxon>Bacteria</taxon>
        <taxon>Bacillati</taxon>
        <taxon>Bacillota</taxon>
        <taxon>Bacilli</taxon>
        <taxon>Bacillales</taxon>
        <taxon>Bacillaceae</taxon>
        <taxon>Saliterribacillus</taxon>
    </lineage>
</organism>
<dbReference type="Pfam" id="PF12697">
    <property type="entry name" value="Abhydrolase_6"/>
    <property type="match status" value="1"/>
</dbReference>
<proteinExistence type="predicted"/>
<name>A0A368YAT3_9BACI</name>
<dbReference type="InterPro" id="IPR000073">
    <property type="entry name" value="AB_hydrolase_1"/>
</dbReference>
<evidence type="ECO:0000313" key="2">
    <source>
        <dbReference type="EMBL" id="RCW76809.1"/>
    </source>
</evidence>
<dbReference type="Proteomes" id="UP000252585">
    <property type="component" value="Unassembled WGS sequence"/>
</dbReference>
<keyword evidence="3" id="KW-1185">Reference proteome</keyword>
<dbReference type="OrthoDB" id="9776853at2"/>
<accession>A0A368YAT3</accession>
<evidence type="ECO:0000313" key="3">
    <source>
        <dbReference type="Proteomes" id="UP000252585"/>
    </source>
</evidence>
<dbReference type="EMBL" id="QPJJ01000002">
    <property type="protein sequence ID" value="RCW76809.1"/>
    <property type="molecule type" value="Genomic_DNA"/>
</dbReference>
<dbReference type="PANTHER" id="PTHR43798">
    <property type="entry name" value="MONOACYLGLYCEROL LIPASE"/>
    <property type="match status" value="1"/>
</dbReference>
<dbReference type="SUPFAM" id="SSF53474">
    <property type="entry name" value="alpha/beta-Hydrolases"/>
    <property type="match status" value="1"/>
</dbReference>
<evidence type="ECO:0000259" key="1">
    <source>
        <dbReference type="Pfam" id="PF12697"/>
    </source>
</evidence>
<dbReference type="InterPro" id="IPR029058">
    <property type="entry name" value="AB_hydrolase_fold"/>
</dbReference>
<gene>
    <name evidence="2" type="ORF">DFR57_10284</name>
</gene>
<dbReference type="InterPro" id="IPR050266">
    <property type="entry name" value="AB_hydrolase_sf"/>
</dbReference>
<dbReference type="Gene3D" id="3.40.50.1820">
    <property type="entry name" value="alpha/beta hydrolase"/>
    <property type="match status" value="1"/>
</dbReference>
<sequence>MVLNYQEYGDKNASLLVFLHGGGVSSWMWDRQVEYFSNYHCITIDLPEQGDSEDTEEFSIQLSAEKINDLIEKIANDKKVTVVGFSLGAQVIIQMLSLNSSLADYAIINSALVRPNSIIRKIIKPSIKISYPLVKNKSFSKLQAKTLYIGEEYFDTYYKESSQMKPDTLIRILEENMSFKIPETFNKAKCKILVTVGDKEKSVMKKSAIDLVSSNSNCTGIIIPKVGHGISLVNPVFFNQLIENWIQKNTITEDVITIQ</sequence>
<reference evidence="2 3" key="1">
    <citation type="submission" date="2018-07" db="EMBL/GenBank/DDBJ databases">
        <title>Genomic Encyclopedia of Type Strains, Phase IV (KMG-IV): sequencing the most valuable type-strain genomes for metagenomic binning, comparative biology and taxonomic classification.</title>
        <authorList>
            <person name="Goeker M."/>
        </authorList>
    </citation>
    <scope>NUCLEOTIDE SEQUENCE [LARGE SCALE GENOMIC DNA]</scope>
    <source>
        <strain evidence="2 3">DSM 27696</strain>
    </source>
</reference>
<comment type="caution">
    <text evidence="2">The sequence shown here is derived from an EMBL/GenBank/DDBJ whole genome shotgun (WGS) entry which is preliminary data.</text>
</comment>
<dbReference type="RefSeq" id="WP_114351582.1">
    <property type="nucleotide sequence ID" value="NZ_QPJJ01000002.1"/>
</dbReference>
<feature type="domain" description="AB hydrolase-1" evidence="1">
    <location>
        <begin position="16"/>
        <end position="115"/>
    </location>
</feature>
<dbReference type="AlphaFoldDB" id="A0A368YAT3"/>